<dbReference type="EMBL" id="AJWY01009847">
    <property type="protein sequence ID" value="EKC57195.1"/>
    <property type="molecule type" value="Genomic_DNA"/>
</dbReference>
<feature type="non-terminal residue" evidence="1">
    <location>
        <position position="1"/>
    </location>
</feature>
<sequence length="37" mass="4028">DDRNIRIAPSYPSTDELQKAADILCLAVKLATIEALV</sequence>
<protein>
    <submittedName>
        <fullName evidence="1">Uncharacterized protein</fullName>
    </submittedName>
</protein>
<accession>K1STJ4</accession>
<dbReference type="InterPro" id="IPR015422">
    <property type="entry name" value="PyrdxlP-dep_Trfase_small"/>
</dbReference>
<evidence type="ECO:0000313" key="1">
    <source>
        <dbReference type="EMBL" id="EKC57195.1"/>
    </source>
</evidence>
<name>K1STJ4_9ZZZZ</name>
<dbReference type="Gene3D" id="3.90.1150.10">
    <property type="entry name" value="Aspartate Aminotransferase, domain 1"/>
    <property type="match status" value="1"/>
</dbReference>
<gene>
    <name evidence="1" type="ORF">LEA_14473</name>
</gene>
<proteinExistence type="predicted"/>
<dbReference type="AlphaFoldDB" id="K1STJ4"/>
<reference evidence="1" key="1">
    <citation type="journal article" date="2013" name="Environ. Microbiol.">
        <title>Microbiota from the distal guts of lean and obese adolescents exhibit partial functional redundancy besides clear differences in community structure.</title>
        <authorList>
            <person name="Ferrer M."/>
            <person name="Ruiz A."/>
            <person name="Lanza F."/>
            <person name="Haange S.B."/>
            <person name="Oberbach A."/>
            <person name="Till H."/>
            <person name="Bargiela R."/>
            <person name="Campoy C."/>
            <person name="Segura M.T."/>
            <person name="Richter M."/>
            <person name="von Bergen M."/>
            <person name="Seifert J."/>
            <person name="Suarez A."/>
        </authorList>
    </citation>
    <scope>NUCLEOTIDE SEQUENCE</scope>
</reference>
<organism evidence="1">
    <name type="scientific">human gut metagenome</name>
    <dbReference type="NCBI Taxonomy" id="408170"/>
    <lineage>
        <taxon>unclassified sequences</taxon>
        <taxon>metagenomes</taxon>
        <taxon>organismal metagenomes</taxon>
    </lineage>
</organism>
<comment type="caution">
    <text evidence="1">The sequence shown here is derived from an EMBL/GenBank/DDBJ whole genome shotgun (WGS) entry which is preliminary data.</text>
</comment>